<feature type="DNA-binding region" description="H-T-H motif" evidence="4">
    <location>
        <begin position="52"/>
        <end position="71"/>
    </location>
</feature>
<dbReference type="Gene3D" id="1.10.357.10">
    <property type="entry name" value="Tetracycline Repressor, domain 2"/>
    <property type="match status" value="1"/>
</dbReference>
<accession>A0A173LQN0</accession>
<reference evidence="7 8" key="1">
    <citation type="submission" date="2016-06" db="EMBL/GenBank/DDBJ databases">
        <title>Complete genome sequence of a saline-alkali tolerant type strain Dietzia timorensis ID05-A0528T.</title>
        <authorList>
            <person name="Wu X."/>
        </authorList>
    </citation>
    <scope>NUCLEOTIDE SEQUENCE [LARGE SCALE GENOMIC DNA]</scope>
    <source>
        <strain evidence="7 8">ID05-A0528</strain>
    </source>
</reference>
<dbReference type="PANTHER" id="PTHR30055:SF238">
    <property type="entry name" value="MYCOFACTOCIN BIOSYNTHESIS TRANSCRIPTIONAL REGULATOR MFTR-RELATED"/>
    <property type="match status" value="1"/>
</dbReference>
<dbReference type="EMBL" id="CP015961">
    <property type="protein sequence ID" value="ANI93102.1"/>
    <property type="molecule type" value="Genomic_DNA"/>
</dbReference>
<dbReference type="PANTHER" id="PTHR30055">
    <property type="entry name" value="HTH-TYPE TRANSCRIPTIONAL REGULATOR RUTR"/>
    <property type="match status" value="1"/>
</dbReference>
<evidence type="ECO:0000313" key="8">
    <source>
        <dbReference type="Proteomes" id="UP000186104"/>
    </source>
</evidence>
<evidence type="ECO:0000256" key="5">
    <source>
        <dbReference type="SAM" id="MobiDB-lite"/>
    </source>
</evidence>
<feature type="domain" description="HTH tetR-type" evidence="6">
    <location>
        <begin position="29"/>
        <end position="89"/>
    </location>
</feature>
<dbReference type="Gene3D" id="1.10.10.60">
    <property type="entry name" value="Homeodomain-like"/>
    <property type="match status" value="1"/>
</dbReference>
<evidence type="ECO:0000313" key="7">
    <source>
        <dbReference type="EMBL" id="ANI93102.1"/>
    </source>
</evidence>
<evidence type="ECO:0000259" key="6">
    <source>
        <dbReference type="PROSITE" id="PS50977"/>
    </source>
</evidence>
<dbReference type="InterPro" id="IPR001647">
    <property type="entry name" value="HTH_TetR"/>
</dbReference>
<keyword evidence="1" id="KW-0805">Transcription regulation</keyword>
<dbReference type="STRING" id="499555.BJL86_2338"/>
<dbReference type="InterPro" id="IPR041347">
    <property type="entry name" value="MftR_C"/>
</dbReference>
<organism evidence="7 8">
    <name type="scientific">Dietzia timorensis</name>
    <dbReference type="NCBI Taxonomy" id="499555"/>
    <lineage>
        <taxon>Bacteria</taxon>
        <taxon>Bacillati</taxon>
        <taxon>Actinomycetota</taxon>
        <taxon>Actinomycetes</taxon>
        <taxon>Mycobacteriales</taxon>
        <taxon>Dietziaceae</taxon>
        <taxon>Dietzia</taxon>
    </lineage>
</organism>
<dbReference type="PROSITE" id="PS50977">
    <property type="entry name" value="HTH_TETR_2"/>
    <property type="match status" value="1"/>
</dbReference>
<evidence type="ECO:0000256" key="1">
    <source>
        <dbReference type="ARBA" id="ARBA00023015"/>
    </source>
</evidence>
<dbReference type="GO" id="GO:0000976">
    <property type="term" value="F:transcription cis-regulatory region binding"/>
    <property type="evidence" value="ECO:0007669"/>
    <property type="project" value="TreeGrafter"/>
</dbReference>
<keyword evidence="8" id="KW-1185">Reference proteome</keyword>
<dbReference type="OrthoDB" id="956698at2"/>
<protein>
    <submittedName>
        <fullName evidence="7">Putative mycofactocin biosynthesis transcriptional regulator MftR</fullName>
    </submittedName>
</protein>
<gene>
    <name evidence="7" type="ORF">BJL86_2338</name>
</gene>
<proteinExistence type="predicted"/>
<feature type="region of interest" description="Disordered" evidence="5">
    <location>
        <begin position="1"/>
        <end position="31"/>
    </location>
</feature>
<dbReference type="Proteomes" id="UP000186104">
    <property type="component" value="Chromosome"/>
</dbReference>
<evidence type="ECO:0000256" key="4">
    <source>
        <dbReference type="PROSITE-ProRule" id="PRU00335"/>
    </source>
</evidence>
<dbReference type="KEGG" id="dtm:BJL86_2338"/>
<keyword evidence="3" id="KW-0804">Transcription</keyword>
<dbReference type="AlphaFoldDB" id="A0A173LQN0"/>
<dbReference type="Pfam" id="PF00440">
    <property type="entry name" value="TetR_N"/>
    <property type="match status" value="1"/>
</dbReference>
<dbReference type="NCBIfam" id="TIGR03968">
    <property type="entry name" value="mycofact_TetR"/>
    <property type="match status" value="1"/>
</dbReference>
<dbReference type="InterPro" id="IPR023851">
    <property type="entry name" value="Tscrpt_reg_TetR-type"/>
</dbReference>
<evidence type="ECO:0000256" key="2">
    <source>
        <dbReference type="ARBA" id="ARBA00023125"/>
    </source>
</evidence>
<keyword evidence="2 4" id="KW-0238">DNA-binding</keyword>
<dbReference type="GO" id="GO:0003700">
    <property type="term" value="F:DNA-binding transcription factor activity"/>
    <property type="evidence" value="ECO:0007669"/>
    <property type="project" value="TreeGrafter"/>
</dbReference>
<dbReference type="InterPro" id="IPR050109">
    <property type="entry name" value="HTH-type_TetR-like_transc_reg"/>
</dbReference>
<dbReference type="PRINTS" id="PR00455">
    <property type="entry name" value="HTHTETR"/>
</dbReference>
<sequence>MPSHSPGAPDDASRASTGNIDHAPGRRPSTSRRRIFTSAMELFATRGYSSTNVEDIAVAAGISRRTLFRYYPNKAAIPWGEFSDQIAVMREHFVLIDDVLPLRDALSDALVFFNTFPASETRVHRARMRLLLDEPELQAHSVLMYSDWRAAIAEFVAGRRGESTTDLIPLAVAHAAQGIAMSSYQAWLSLPEDEGSQEALHGYLQKACEILD</sequence>
<dbReference type="InterPro" id="IPR009057">
    <property type="entry name" value="Homeodomain-like_sf"/>
</dbReference>
<name>A0A173LQN0_9ACTN</name>
<dbReference type="Pfam" id="PF17754">
    <property type="entry name" value="TetR_C_14"/>
    <property type="match status" value="1"/>
</dbReference>
<dbReference type="SUPFAM" id="SSF46689">
    <property type="entry name" value="Homeodomain-like"/>
    <property type="match status" value="1"/>
</dbReference>
<dbReference type="RefSeq" id="WP_082908392.1">
    <property type="nucleotide sequence ID" value="NZ_CP015961.1"/>
</dbReference>
<evidence type="ECO:0000256" key="3">
    <source>
        <dbReference type="ARBA" id="ARBA00023163"/>
    </source>
</evidence>